<organism evidence="1 2">
    <name type="scientific">Pleurodeles waltl</name>
    <name type="common">Iberian ribbed newt</name>
    <dbReference type="NCBI Taxonomy" id="8319"/>
    <lineage>
        <taxon>Eukaryota</taxon>
        <taxon>Metazoa</taxon>
        <taxon>Chordata</taxon>
        <taxon>Craniata</taxon>
        <taxon>Vertebrata</taxon>
        <taxon>Euteleostomi</taxon>
        <taxon>Amphibia</taxon>
        <taxon>Batrachia</taxon>
        <taxon>Caudata</taxon>
        <taxon>Salamandroidea</taxon>
        <taxon>Salamandridae</taxon>
        <taxon>Pleurodelinae</taxon>
        <taxon>Pleurodeles</taxon>
    </lineage>
</organism>
<protein>
    <submittedName>
        <fullName evidence="1">Uncharacterized protein</fullName>
    </submittedName>
</protein>
<proteinExistence type="predicted"/>
<dbReference type="AlphaFoldDB" id="A0AAV7NDL4"/>
<dbReference type="Proteomes" id="UP001066276">
    <property type="component" value="Chromosome 8"/>
</dbReference>
<reference evidence="1" key="1">
    <citation type="journal article" date="2022" name="bioRxiv">
        <title>Sequencing and chromosome-scale assembly of the giantPleurodeles waltlgenome.</title>
        <authorList>
            <person name="Brown T."/>
            <person name="Elewa A."/>
            <person name="Iarovenko S."/>
            <person name="Subramanian E."/>
            <person name="Araus A.J."/>
            <person name="Petzold A."/>
            <person name="Susuki M."/>
            <person name="Suzuki K.-i.T."/>
            <person name="Hayashi T."/>
            <person name="Toyoda A."/>
            <person name="Oliveira C."/>
            <person name="Osipova E."/>
            <person name="Leigh N.D."/>
            <person name="Simon A."/>
            <person name="Yun M.H."/>
        </authorList>
    </citation>
    <scope>NUCLEOTIDE SEQUENCE</scope>
    <source>
        <strain evidence="1">20211129_DDA</strain>
        <tissue evidence="1">Liver</tissue>
    </source>
</reference>
<evidence type="ECO:0000313" key="1">
    <source>
        <dbReference type="EMBL" id="KAJ1114150.1"/>
    </source>
</evidence>
<sequence>MLGAVTGARTVVLRELTRVEDSLGPKEKEAVVQTQHAQRLREARAEHAELLKRLRNVDYVKYREHTHSEGDKAGSLQVLDPQLRSQLLAVPGEFPRFSTS</sequence>
<dbReference type="EMBL" id="JANPWB010000012">
    <property type="protein sequence ID" value="KAJ1114150.1"/>
    <property type="molecule type" value="Genomic_DNA"/>
</dbReference>
<keyword evidence="2" id="KW-1185">Reference proteome</keyword>
<evidence type="ECO:0000313" key="2">
    <source>
        <dbReference type="Proteomes" id="UP001066276"/>
    </source>
</evidence>
<accession>A0AAV7NDL4</accession>
<name>A0AAV7NDL4_PLEWA</name>
<gene>
    <name evidence="1" type="ORF">NDU88_002389</name>
</gene>
<comment type="caution">
    <text evidence="1">The sequence shown here is derived from an EMBL/GenBank/DDBJ whole genome shotgun (WGS) entry which is preliminary data.</text>
</comment>